<dbReference type="RefSeq" id="WP_191310248.1">
    <property type="nucleotide sequence ID" value="NZ_BNCL01000007.1"/>
</dbReference>
<comment type="caution">
    <text evidence="1">The sequence shown here is derived from an EMBL/GenBank/DDBJ whole genome shotgun (WGS) entry which is preliminary data.</text>
</comment>
<organism evidence="1 2">
    <name type="scientific">Paracoccus aerius</name>
    <dbReference type="NCBI Taxonomy" id="1915382"/>
    <lineage>
        <taxon>Bacteria</taxon>
        <taxon>Pseudomonadati</taxon>
        <taxon>Pseudomonadota</taxon>
        <taxon>Alphaproteobacteria</taxon>
        <taxon>Rhodobacterales</taxon>
        <taxon>Paracoccaceae</taxon>
        <taxon>Paracoccus</taxon>
    </lineage>
</organism>
<protein>
    <submittedName>
        <fullName evidence="1">Uncharacterized protein</fullName>
    </submittedName>
</protein>
<evidence type="ECO:0000313" key="1">
    <source>
        <dbReference type="EMBL" id="MBL3673793.1"/>
    </source>
</evidence>
<proteinExistence type="predicted"/>
<keyword evidence="2" id="KW-1185">Reference proteome</keyword>
<name>A0ABS1S511_9RHOB</name>
<sequence length="160" mass="17575">MTYENAKPSRQARKAQARHLAKGFIANMKARQNDGEWSNINSPKAIKIVERGMIKLILNSGRPFAMQISHGEAAAFFGGEVDLTGQYAMAFAVDSNGHPYNTFPVCCLPRADYIGPSPTAGELAAEAERAAYLKLFDEQLGLHPHVPRHVADADADRRRP</sequence>
<dbReference type="Proteomes" id="UP000644749">
    <property type="component" value="Unassembled WGS sequence"/>
</dbReference>
<dbReference type="EMBL" id="JAESHT010000006">
    <property type="protein sequence ID" value="MBL3673793.1"/>
    <property type="molecule type" value="Genomic_DNA"/>
</dbReference>
<gene>
    <name evidence="1" type="ORF">JL111_09870</name>
</gene>
<evidence type="ECO:0000313" key="2">
    <source>
        <dbReference type="Proteomes" id="UP000644749"/>
    </source>
</evidence>
<accession>A0ABS1S511</accession>
<reference evidence="1 2" key="1">
    <citation type="submission" date="2021-01" db="EMBL/GenBank/DDBJ databases">
        <title>011410 draft genome.</title>
        <authorList>
            <person name="Lang L."/>
        </authorList>
    </citation>
    <scope>NUCLEOTIDE SEQUENCE [LARGE SCALE GENOMIC DNA]</scope>
    <source>
        <strain evidence="1 2">KCTC 42845</strain>
    </source>
</reference>